<dbReference type="GO" id="GO:0016887">
    <property type="term" value="F:ATP hydrolysis activity"/>
    <property type="evidence" value="ECO:0007669"/>
    <property type="project" value="InterPro"/>
</dbReference>
<dbReference type="InterPro" id="IPR029439">
    <property type="entry name" value="Wzt_C"/>
</dbReference>
<dbReference type="Pfam" id="PF14524">
    <property type="entry name" value="Wzt_C"/>
    <property type="match status" value="1"/>
</dbReference>
<dbReference type="InterPro" id="IPR027417">
    <property type="entry name" value="P-loop_NTPase"/>
</dbReference>
<dbReference type="GO" id="GO:0140359">
    <property type="term" value="F:ABC-type transporter activity"/>
    <property type="evidence" value="ECO:0007669"/>
    <property type="project" value="InterPro"/>
</dbReference>
<dbReference type="GO" id="GO:0005524">
    <property type="term" value="F:ATP binding"/>
    <property type="evidence" value="ECO:0007669"/>
    <property type="project" value="UniProtKB-KW"/>
</dbReference>
<dbReference type="GO" id="GO:0016020">
    <property type="term" value="C:membrane"/>
    <property type="evidence" value="ECO:0007669"/>
    <property type="project" value="InterPro"/>
</dbReference>
<dbReference type="Gene3D" id="2.70.50.60">
    <property type="entry name" value="abc- transporter (atp binding component) like domain"/>
    <property type="match status" value="1"/>
</dbReference>
<dbReference type="CDD" id="cd10147">
    <property type="entry name" value="Wzt_C-like"/>
    <property type="match status" value="1"/>
</dbReference>
<sequence>MTSPDNDTAITVENLSKTFRIYKERDRSLKRRLLRQRQGAFEEFHALNDVTLSIPRGSTFGLLGQNGSGKSTLLKCIAKILAPDSGHITSTGRMAAMLEVGSGFHPDLSGRENIYLNGAILGMSRKEIEKKFDEIVAFSGVEKFIDQPVKNYSSGMYVRLGFAVSIHVEPEILLVDEILAVGDLEFQEKCLNKFAQFRQEGRTVVVVSHALEMMRTFCDEAAWLNHGKLVASGSAASIVDRYSNMAHGAVRVEEGGTRFGSGEAKITKMEWIGPQGTDTRKVHTGDPITIRLHYECLQAIKRPVFGASIDTREGFWVWGHHSLDDSFVPEMLLPGTGSVDITIPHLPLRPATYYLSASIQNFEVNQVIDAWQKGVAFDVLPWVGMESGGVVAFGSHFKNLCPPAEMAKLPVRDEAYWQELAAHTEFNAADNA</sequence>
<evidence type="ECO:0000256" key="3">
    <source>
        <dbReference type="ARBA" id="ARBA00022741"/>
    </source>
</evidence>
<organism evidence="7 8">
    <name type="scientific">Mobiluncus mulieris</name>
    <dbReference type="NCBI Taxonomy" id="2052"/>
    <lineage>
        <taxon>Bacteria</taxon>
        <taxon>Bacillati</taxon>
        <taxon>Actinomycetota</taxon>
        <taxon>Actinomycetes</taxon>
        <taxon>Actinomycetales</taxon>
        <taxon>Actinomycetaceae</taxon>
        <taxon>Mobiluncus</taxon>
    </lineage>
</organism>
<evidence type="ECO:0000313" key="6">
    <source>
        <dbReference type="EMBL" id="MCU9968690.1"/>
    </source>
</evidence>
<dbReference type="PANTHER" id="PTHR46743:SF2">
    <property type="entry name" value="TEICHOIC ACIDS EXPORT ATP-BINDING PROTEIN TAGH"/>
    <property type="match status" value="1"/>
</dbReference>
<gene>
    <name evidence="6" type="ORF">FYZ43_04580</name>
    <name evidence="7" type="ORF">HHJ78_07135</name>
</gene>
<dbReference type="Gene3D" id="3.40.50.300">
    <property type="entry name" value="P-loop containing nucleotide triphosphate hydrolases"/>
    <property type="match status" value="1"/>
</dbReference>
<keyword evidence="4 7" id="KW-0067">ATP-binding</keyword>
<evidence type="ECO:0000313" key="8">
    <source>
        <dbReference type="Proteomes" id="UP000578252"/>
    </source>
</evidence>
<evidence type="ECO:0000256" key="2">
    <source>
        <dbReference type="ARBA" id="ARBA00022448"/>
    </source>
</evidence>
<dbReference type="Proteomes" id="UP000578252">
    <property type="component" value="Unassembled WGS sequence"/>
</dbReference>
<accession>A0A7Y0U1R7</accession>
<protein>
    <submittedName>
        <fullName evidence="7">ABC transporter ATP-binding protein</fullName>
    </submittedName>
</protein>
<proteinExistence type="inferred from homology"/>
<comment type="caution">
    <text evidence="7">The sequence shown here is derived from an EMBL/GenBank/DDBJ whole genome shotgun (WGS) entry which is preliminary data.</text>
</comment>
<name>A0A7Y0U1R7_9ACTO</name>
<evidence type="ECO:0000313" key="7">
    <source>
        <dbReference type="EMBL" id="NMW65304.1"/>
    </source>
</evidence>
<dbReference type="SUPFAM" id="SSF52540">
    <property type="entry name" value="P-loop containing nucleoside triphosphate hydrolases"/>
    <property type="match status" value="1"/>
</dbReference>
<feature type="domain" description="ABC transporter" evidence="5">
    <location>
        <begin position="10"/>
        <end position="251"/>
    </location>
</feature>
<reference evidence="6 9" key="1">
    <citation type="submission" date="2019-08" db="EMBL/GenBank/DDBJ databases">
        <title>Comparison of rpoB and gyrB Sequences from Mobiluncus Species and Development of a Multiplex PCR Method for Clinical Detection of Mobiluncus curtisii and Mobiluncus mulieris.</title>
        <authorList>
            <person name="Yang L."/>
            <person name="Shen Y."/>
            <person name="Xu G."/>
            <person name="Shu L.-B."/>
            <person name="Hu J."/>
            <person name="Zhang R."/>
            <person name="Wang Y."/>
            <person name="Zhou H.-W."/>
            <person name="Zhang X."/>
        </authorList>
    </citation>
    <scope>NUCLEOTIDE SEQUENCE [LARGE SCALE GENOMIC DNA]</scope>
    <source>
        <strain evidence="6 9">M26</strain>
    </source>
</reference>
<dbReference type="RefSeq" id="WP_169770098.1">
    <property type="nucleotide sequence ID" value="NZ_JABCUP010000001.1"/>
</dbReference>
<keyword evidence="2" id="KW-0813">Transport</keyword>
<evidence type="ECO:0000259" key="5">
    <source>
        <dbReference type="PROSITE" id="PS50893"/>
    </source>
</evidence>
<dbReference type="CDD" id="cd03220">
    <property type="entry name" value="ABC_KpsT_Wzt"/>
    <property type="match status" value="1"/>
</dbReference>
<dbReference type="InterPro" id="IPR050683">
    <property type="entry name" value="Bact_Polysacc_Export_ATP-bd"/>
</dbReference>
<dbReference type="Proteomes" id="UP001209486">
    <property type="component" value="Unassembled WGS sequence"/>
</dbReference>
<dbReference type="InterPro" id="IPR003593">
    <property type="entry name" value="AAA+_ATPase"/>
</dbReference>
<dbReference type="SMART" id="SM00382">
    <property type="entry name" value="AAA"/>
    <property type="match status" value="1"/>
</dbReference>
<evidence type="ECO:0000256" key="1">
    <source>
        <dbReference type="ARBA" id="ARBA00005417"/>
    </source>
</evidence>
<evidence type="ECO:0000313" key="9">
    <source>
        <dbReference type="Proteomes" id="UP001209486"/>
    </source>
</evidence>
<dbReference type="PANTHER" id="PTHR46743">
    <property type="entry name" value="TEICHOIC ACIDS EXPORT ATP-BINDING PROTEIN TAGH"/>
    <property type="match status" value="1"/>
</dbReference>
<comment type="similarity">
    <text evidence="1">Belongs to the ABC transporter superfamily.</text>
</comment>
<dbReference type="Pfam" id="PF00005">
    <property type="entry name" value="ABC_tran"/>
    <property type="match status" value="1"/>
</dbReference>
<dbReference type="InterPro" id="IPR015860">
    <property type="entry name" value="ABC_transpr_TagH-like"/>
</dbReference>
<dbReference type="EMBL" id="JABCUR010000005">
    <property type="protein sequence ID" value="NMW65304.1"/>
    <property type="molecule type" value="Genomic_DNA"/>
</dbReference>
<reference evidence="7 8" key="2">
    <citation type="submission" date="2020-04" db="EMBL/GenBank/DDBJ databases">
        <title>Antimicrobial susceptibility and clonality of vaginal-derived multi-drug resistant Mobiluncus isolates in China.</title>
        <authorList>
            <person name="Zhang X."/>
        </authorList>
    </citation>
    <scope>NUCLEOTIDE SEQUENCE [LARGE SCALE GENOMIC DNA]</scope>
    <source>
        <strain evidence="7 8">13</strain>
    </source>
</reference>
<dbReference type="InterPro" id="IPR003439">
    <property type="entry name" value="ABC_transporter-like_ATP-bd"/>
</dbReference>
<dbReference type="AlphaFoldDB" id="A0A7Y0U1R7"/>
<dbReference type="PROSITE" id="PS50893">
    <property type="entry name" value="ABC_TRANSPORTER_2"/>
    <property type="match status" value="1"/>
</dbReference>
<dbReference type="EMBL" id="VSZY01000005">
    <property type="protein sequence ID" value="MCU9968690.1"/>
    <property type="molecule type" value="Genomic_DNA"/>
</dbReference>
<keyword evidence="3" id="KW-0547">Nucleotide-binding</keyword>
<evidence type="ECO:0000256" key="4">
    <source>
        <dbReference type="ARBA" id="ARBA00022840"/>
    </source>
</evidence>